<dbReference type="SMART" id="SM00973">
    <property type="entry name" value="Sec63"/>
    <property type="match status" value="1"/>
</dbReference>
<dbReference type="PANTHER" id="PTHR24075:SF0">
    <property type="entry name" value="TRANSLOCATION PROTEIN SEC63 HOMOLOG"/>
    <property type="match status" value="1"/>
</dbReference>
<evidence type="ECO:0000256" key="3">
    <source>
        <dbReference type="ARBA" id="ARBA00022692"/>
    </source>
</evidence>
<organism evidence="12 13">
    <name type="scientific">Leucocoprinus leucothites</name>
    <dbReference type="NCBI Taxonomy" id="201217"/>
    <lineage>
        <taxon>Eukaryota</taxon>
        <taxon>Fungi</taxon>
        <taxon>Dikarya</taxon>
        <taxon>Basidiomycota</taxon>
        <taxon>Agaricomycotina</taxon>
        <taxon>Agaricomycetes</taxon>
        <taxon>Agaricomycetidae</taxon>
        <taxon>Agaricales</taxon>
        <taxon>Agaricineae</taxon>
        <taxon>Agaricaceae</taxon>
        <taxon>Leucocoprinus</taxon>
    </lineage>
</organism>
<dbReference type="InterPro" id="IPR004179">
    <property type="entry name" value="Sec63-dom"/>
</dbReference>
<dbReference type="InterPro" id="IPR014756">
    <property type="entry name" value="Ig_E-set"/>
</dbReference>
<dbReference type="SMART" id="SM00271">
    <property type="entry name" value="DnaJ"/>
    <property type="match status" value="1"/>
</dbReference>
<proteinExistence type="predicted"/>
<evidence type="ECO:0000256" key="7">
    <source>
        <dbReference type="ARBA" id="ARBA00023136"/>
    </source>
</evidence>
<dbReference type="SUPFAM" id="SSF46565">
    <property type="entry name" value="Chaperone J-domain"/>
    <property type="match status" value="1"/>
</dbReference>
<name>A0A8H5LN99_9AGAR</name>
<keyword evidence="7 10" id="KW-0472">Membrane</keyword>
<evidence type="ECO:0000313" key="13">
    <source>
        <dbReference type="Proteomes" id="UP000559027"/>
    </source>
</evidence>
<dbReference type="GO" id="GO:0006614">
    <property type="term" value="P:SRP-dependent cotranslational protein targeting to membrane"/>
    <property type="evidence" value="ECO:0007669"/>
    <property type="project" value="TreeGrafter"/>
</dbReference>
<keyword evidence="5" id="KW-0653">Protein transport</keyword>
<comment type="caution">
    <text evidence="12">The sequence shown here is derived from an EMBL/GenBank/DDBJ whole genome shotgun (WGS) entry which is preliminary data.</text>
</comment>
<keyword evidence="6 10" id="KW-1133">Transmembrane helix</keyword>
<evidence type="ECO:0000256" key="9">
    <source>
        <dbReference type="SAM" id="MobiDB-lite"/>
    </source>
</evidence>
<evidence type="ECO:0000256" key="5">
    <source>
        <dbReference type="ARBA" id="ARBA00022927"/>
    </source>
</evidence>
<dbReference type="OrthoDB" id="1734229at2759"/>
<dbReference type="InterPro" id="IPR036869">
    <property type="entry name" value="J_dom_sf"/>
</dbReference>
<evidence type="ECO:0000256" key="10">
    <source>
        <dbReference type="SAM" id="Phobius"/>
    </source>
</evidence>
<feature type="region of interest" description="Disordered" evidence="9">
    <location>
        <begin position="606"/>
        <end position="662"/>
    </location>
</feature>
<dbReference type="PROSITE" id="PS50076">
    <property type="entry name" value="DNAJ_2"/>
    <property type="match status" value="1"/>
</dbReference>
<dbReference type="Gene3D" id="2.60.40.150">
    <property type="entry name" value="C2 domain"/>
    <property type="match status" value="1"/>
</dbReference>
<evidence type="ECO:0000256" key="8">
    <source>
        <dbReference type="ARBA" id="ARBA00023186"/>
    </source>
</evidence>
<dbReference type="PANTHER" id="PTHR24075">
    <property type="entry name" value="SEC63 DOMAIN-CONTAINING"/>
    <property type="match status" value="1"/>
</dbReference>
<protein>
    <recommendedName>
        <fullName evidence="11">J domain-containing protein</fullName>
    </recommendedName>
</protein>
<feature type="compositionally biased region" description="Acidic residues" evidence="9">
    <location>
        <begin position="639"/>
        <end position="662"/>
    </location>
</feature>
<dbReference type="AlphaFoldDB" id="A0A8H5LN99"/>
<dbReference type="Pfam" id="PF02889">
    <property type="entry name" value="Sec63"/>
    <property type="match status" value="1"/>
</dbReference>
<keyword evidence="3 10" id="KW-0812">Transmembrane</keyword>
<sequence length="662" mass="74622">MAQYNYDEGGGMAAYFLITILALVLTPMTLSSVKGKSAKKRIAGCQCQPCLEQHSRIAQREQGSIFAPKLSKRTYFLIAGWSLFAFLCYKVAGATVENSVYNPFEILGISAAATEKEIKSHYKKLSRLYHPDKVKPSVNETVEAIQDRFVSLTKAYKSLTDENIRKNWELYGNPDGRQEMSMGIALPKWIVESHNNIWVLGFYGLLFGGALPALVGRWWFGNRQRTKDGVHAKSAAAFFKSLKEESPMEEVVGTLGKAFQFETPDASAKKSDVAIDRLESEIEKKAGSKWSEVRKIAKDMDGKLHVKRRRALVLLYAHFLRIEVSDPKLQDEQAQILLQLPVLLNALLNVSTSRNWLIPTLVIMRLHAYLAQALLPVENQRNRLTQLPSIQNKDVESLNDAKTLTDVAQALESKNDDRAGDVKKALERWGAIEVVDAAFKVIGERVVTPSSIVFLVVKLRLVPPNKKIERRELTVEETKKAIKFSDEKDDKFLTSRNDTEELDNEDILTAAHAPFWPGERKPSWWIVLADDKLNRVVVPPFKLTDVPFANPNAEHDRDYRSYKIQFQAPQNVGIFTWKIYLVSDTFVGEDVTKDIVLKIEEPQAVEEADEDEISDPDEDTLAGQMAAMRGGKVKKHAEQDEEDESSTDDDQEDDDSSDSDSD</sequence>
<evidence type="ECO:0000256" key="4">
    <source>
        <dbReference type="ARBA" id="ARBA00022824"/>
    </source>
</evidence>
<dbReference type="PRINTS" id="PR00625">
    <property type="entry name" value="JDOMAIN"/>
</dbReference>
<keyword evidence="2" id="KW-0813">Transport</keyword>
<dbReference type="CDD" id="cd06257">
    <property type="entry name" value="DnaJ"/>
    <property type="match status" value="1"/>
</dbReference>
<keyword evidence="8" id="KW-0143">Chaperone</keyword>
<evidence type="ECO:0000313" key="12">
    <source>
        <dbReference type="EMBL" id="KAF5363456.1"/>
    </source>
</evidence>
<evidence type="ECO:0000259" key="11">
    <source>
        <dbReference type="PROSITE" id="PS50076"/>
    </source>
</evidence>
<feature type="transmembrane region" description="Helical" evidence="10">
    <location>
        <begin position="12"/>
        <end position="33"/>
    </location>
</feature>
<feature type="compositionally biased region" description="Acidic residues" evidence="9">
    <location>
        <begin position="606"/>
        <end position="620"/>
    </location>
</feature>
<dbReference type="InterPro" id="IPR035892">
    <property type="entry name" value="C2_domain_sf"/>
</dbReference>
<accession>A0A8H5LN99</accession>
<evidence type="ECO:0000256" key="1">
    <source>
        <dbReference type="ARBA" id="ARBA00004477"/>
    </source>
</evidence>
<dbReference type="InterPro" id="IPR001623">
    <property type="entry name" value="DnaJ_domain"/>
</dbReference>
<dbReference type="Gene3D" id="1.10.3380.10">
    <property type="entry name" value="Sec63 N-terminal domain-like domain"/>
    <property type="match status" value="1"/>
</dbReference>
<reference evidence="12 13" key="1">
    <citation type="journal article" date="2020" name="ISME J.">
        <title>Uncovering the hidden diversity of litter-decomposition mechanisms in mushroom-forming fungi.</title>
        <authorList>
            <person name="Floudas D."/>
            <person name="Bentzer J."/>
            <person name="Ahren D."/>
            <person name="Johansson T."/>
            <person name="Persson P."/>
            <person name="Tunlid A."/>
        </authorList>
    </citation>
    <scope>NUCLEOTIDE SEQUENCE [LARGE SCALE GENOMIC DNA]</scope>
    <source>
        <strain evidence="12 13">CBS 146.42</strain>
    </source>
</reference>
<dbReference type="GO" id="GO:0003723">
    <property type="term" value="F:RNA binding"/>
    <property type="evidence" value="ECO:0007669"/>
    <property type="project" value="TreeGrafter"/>
</dbReference>
<dbReference type="GO" id="GO:0031207">
    <property type="term" value="C:Sec62/Sec63 complex"/>
    <property type="evidence" value="ECO:0007669"/>
    <property type="project" value="TreeGrafter"/>
</dbReference>
<comment type="subcellular location">
    <subcellularLocation>
        <location evidence="1">Endoplasmic reticulum membrane</location>
        <topology evidence="1">Multi-pass membrane protein</topology>
    </subcellularLocation>
</comment>
<evidence type="ECO:0000256" key="2">
    <source>
        <dbReference type="ARBA" id="ARBA00022448"/>
    </source>
</evidence>
<dbReference type="SUPFAM" id="SSF158702">
    <property type="entry name" value="Sec63 N-terminal domain-like"/>
    <property type="match status" value="1"/>
</dbReference>
<feature type="transmembrane region" description="Helical" evidence="10">
    <location>
        <begin position="197"/>
        <end position="220"/>
    </location>
</feature>
<dbReference type="GO" id="GO:0008320">
    <property type="term" value="F:protein transmembrane transporter activity"/>
    <property type="evidence" value="ECO:0007669"/>
    <property type="project" value="TreeGrafter"/>
</dbReference>
<gene>
    <name evidence="12" type="ORF">D9756_000996</name>
</gene>
<evidence type="ECO:0000256" key="6">
    <source>
        <dbReference type="ARBA" id="ARBA00022989"/>
    </source>
</evidence>
<dbReference type="GO" id="GO:0006620">
    <property type="term" value="P:post-translational protein targeting to endoplasmic reticulum membrane"/>
    <property type="evidence" value="ECO:0007669"/>
    <property type="project" value="TreeGrafter"/>
</dbReference>
<dbReference type="SUPFAM" id="SSF81296">
    <property type="entry name" value="E set domains"/>
    <property type="match status" value="1"/>
</dbReference>
<keyword evidence="13" id="KW-1185">Reference proteome</keyword>
<feature type="domain" description="J" evidence="11">
    <location>
        <begin position="102"/>
        <end position="172"/>
    </location>
</feature>
<keyword evidence="4" id="KW-0256">Endoplasmic reticulum</keyword>
<dbReference type="EMBL" id="JAACJO010000001">
    <property type="protein sequence ID" value="KAF5363456.1"/>
    <property type="molecule type" value="Genomic_DNA"/>
</dbReference>
<dbReference type="Proteomes" id="UP000559027">
    <property type="component" value="Unassembled WGS sequence"/>
</dbReference>
<dbReference type="Pfam" id="PF00226">
    <property type="entry name" value="DnaJ"/>
    <property type="match status" value="1"/>
</dbReference>
<dbReference type="FunFam" id="1.10.287.110:FF:000039">
    <property type="entry name" value="Protein translocation complex component (Npl1)"/>
    <property type="match status" value="1"/>
</dbReference>
<dbReference type="Gene3D" id="1.10.287.110">
    <property type="entry name" value="DnaJ domain"/>
    <property type="match status" value="1"/>
</dbReference>